<feature type="signal peptide" evidence="1">
    <location>
        <begin position="1"/>
        <end position="23"/>
    </location>
</feature>
<proteinExistence type="predicted"/>
<dbReference type="InterPro" id="IPR033900">
    <property type="entry name" value="Gram_neg_porin_domain"/>
</dbReference>
<comment type="caution">
    <text evidence="3">The sequence shown here is derived from an EMBL/GenBank/DDBJ whole genome shotgun (WGS) entry which is preliminary data.</text>
</comment>
<dbReference type="Pfam" id="PF13609">
    <property type="entry name" value="Porin_4"/>
    <property type="match status" value="1"/>
</dbReference>
<evidence type="ECO:0000259" key="2">
    <source>
        <dbReference type="Pfam" id="PF13609"/>
    </source>
</evidence>
<gene>
    <name evidence="3" type="ORF">GCM10007053_06820</name>
</gene>
<accession>A0A918XED0</accession>
<sequence length="410" mass="44271">MTKRCSITGLSALLAVASATASAQDNLLDGLQSMVTDGKASLNLRYRYEGVDQDNFDEDAKASTLRTRLTLSSGSYKGFSALVEFDDLTAIGPDDYNSTSNGKGEFPIIADPEGTDFNQGWLKYTAGEQSGTLGRQRITHGGQRFIGSVPWRQNEQTYDGLRGVFNVLDGLKLDLSYVNQVNRLFGPDDGAQPAEWKGDSAFARADYALGENHSIAGFGYIIDVEPIRGYASGRAEDNSNTTIGIEYAGKLGPVKLAASYATQSDSGDSTLDYDADYWFLEAGTKLGPVGVKAGYEVLGGGDGVGFKTPLATLFKFQGWADKFLSTPGDGVEDLYAGLTGSLGPVKLGAFYHDFSAEDSSDDFGTEVDLVATWPIDKRFSLEARYANFSSDNSARFDDTEKFWLIAQMKL</sequence>
<protein>
    <recommendedName>
        <fullName evidence="2">Porin domain-containing protein</fullName>
    </recommendedName>
</protein>
<dbReference type="Gene3D" id="2.40.160.10">
    <property type="entry name" value="Porin"/>
    <property type="match status" value="1"/>
</dbReference>
<dbReference type="AlphaFoldDB" id="A0A918XED0"/>
<organism evidence="3 4">
    <name type="scientific">Parahalioglobus pacificus</name>
    <dbReference type="NCBI Taxonomy" id="930806"/>
    <lineage>
        <taxon>Bacteria</taxon>
        <taxon>Pseudomonadati</taxon>
        <taxon>Pseudomonadota</taxon>
        <taxon>Gammaproteobacteria</taxon>
        <taxon>Cellvibrionales</taxon>
        <taxon>Halieaceae</taxon>
        <taxon>Parahalioglobus</taxon>
    </lineage>
</organism>
<reference evidence="3" key="2">
    <citation type="submission" date="2020-09" db="EMBL/GenBank/DDBJ databases">
        <authorList>
            <person name="Sun Q."/>
            <person name="Kim S."/>
        </authorList>
    </citation>
    <scope>NUCLEOTIDE SEQUENCE</scope>
    <source>
        <strain evidence="3">KCTC 23430</strain>
    </source>
</reference>
<reference evidence="3" key="1">
    <citation type="journal article" date="2014" name="Int. J. Syst. Evol. Microbiol.">
        <title>Complete genome sequence of Corynebacterium casei LMG S-19264T (=DSM 44701T), isolated from a smear-ripened cheese.</title>
        <authorList>
            <consortium name="US DOE Joint Genome Institute (JGI-PGF)"/>
            <person name="Walter F."/>
            <person name="Albersmeier A."/>
            <person name="Kalinowski J."/>
            <person name="Ruckert C."/>
        </authorList>
    </citation>
    <scope>NUCLEOTIDE SEQUENCE</scope>
    <source>
        <strain evidence="3">KCTC 23430</strain>
    </source>
</reference>
<dbReference type="GO" id="GO:0016020">
    <property type="term" value="C:membrane"/>
    <property type="evidence" value="ECO:0007669"/>
    <property type="project" value="InterPro"/>
</dbReference>
<dbReference type="RefSeq" id="WP_189475137.1">
    <property type="nucleotide sequence ID" value="NZ_BMYM01000001.1"/>
</dbReference>
<evidence type="ECO:0000313" key="4">
    <source>
        <dbReference type="Proteomes" id="UP000644693"/>
    </source>
</evidence>
<keyword evidence="4" id="KW-1185">Reference proteome</keyword>
<dbReference type="EMBL" id="BMYM01000001">
    <property type="protein sequence ID" value="GHD27941.1"/>
    <property type="molecule type" value="Genomic_DNA"/>
</dbReference>
<dbReference type="InterPro" id="IPR023614">
    <property type="entry name" value="Porin_dom_sf"/>
</dbReference>
<keyword evidence="1" id="KW-0732">Signal</keyword>
<evidence type="ECO:0000313" key="3">
    <source>
        <dbReference type="EMBL" id="GHD27941.1"/>
    </source>
</evidence>
<evidence type="ECO:0000256" key="1">
    <source>
        <dbReference type="SAM" id="SignalP"/>
    </source>
</evidence>
<feature type="chain" id="PRO_5038127905" description="Porin domain-containing protein" evidence="1">
    <location>
        <begin position="24"/>
        <end position="410"/>
    </location>
</feature>
<dbReference type="Proteomes" id="UP000644693">
    <property type="component" value="Unassembled WGS sequence"/>
</dbReference>
<dbReference type="SUPFAM" id="SSF56935">
    <property type="entry name" value="Porins"/>
    <property type="match status" value="1"/>
</dbReference>
<name>A0A918XED0_9GAMM</name>
<dbReference type="GO" id="GO:0015288">
    <property type="term" value="F:porin activity"/>
    <property type="evidence" value="ECO:0007669"/>
    <property type="project" value="InterPro"/>
</dbReference>
<feature type="domain" description="Porin" evidence="2">
    <location>
        <begin position="12"/>
        <end position="297"/>
    </location>
</feature>